<reference evidence="2" key="1">
    <citation type="submission" date="2020-10" db="EMBL/GenBank/DDBJ databases">
        <authorList>
            <person name="Han B."/>
            <person name="Lu T."/>
            <person name="Zhao Q."/>
            <person name="Huang X."/>
            <person name="Zhao Y."/>
        </authorList>
    </citation>
    <scope>NUCLEOTIDE SEQUENCE</scope>
</reference>
<sequence length="94" mass="10789">MTVETGSHWQAEVDWAWVDTAAAANADDDHPHVVVSRIKEGTRKRLYEHGEGELDREMDKMYKRDYWERGPGLRAPAGALRPAPRARRGHRVLQ</sequence>
<feature type="compositionally biased region" description="Basic residues" evidence="1">
    <location>
        <begin position="84"/>
        <end position="94"/>
    </location>
</feature>
<gene>
    <name evidence="2" type="ORF">NCGR_LOCUS58678</name>
</gene>
<feature type="region of interest" description="Disordered" evidence="1">
    <location>
        <begin position="73"/>
        <end position="94"/>
    </location>
</feature>
<protein>
    <submittedName>
        <fullName evidence="2">Uncharacterized protein</fullName>
    </submittedName>
</protein>
<organism evidence="2 3">
    <name type="scientific">Miscanthus lutarioriparius</name>
    <dbReference type="NCBI Taxonomy" id="422564"/>
    <lineage>
        <taxon>Eukaryota</taxon>
        <taxon>Viridiplantae</taxon>
        <taxon>Streptophyta</taxon>
        <taxon>Embryophyta</taxon>
        <taxon>Tracheophyta</taxon>
        <taxon>Spermatophyta</taxon>
        <taxon>Magnoliopsida</taxon>
        <taxon>Liliopsida</taxon>
        <taxon>Poales</taxon>
        <taxon>Poaceae</taxon>
        <taxon>PACMAD clade</taxon>
        <taxon>Panicoideae</taxon>
        <taxon>Andropogonodae</taxon>
        <taxon>Andropogoneae</taxon>
        <taxon>Saccharinae</taxon>
        <taxon>Miscanthus</taxon>
    </lineage>
</organism>
<proteinExistence type="predicted"/>
<comment type="caution">
    <text evidence="2">The sequence shown here is derived from an EMBL/GenBank/DDBJ whole genome shotgun (WGS) entry which is preliminary data.</text>
</comment>
<keyword evidence="3" id="KW-1185">Reference proteome</keyword>
<evidence type="ECO:0000313" key="3">
    <source>
        <dbReference type="Proteomes" id="UP000604825"/>
    </source>
</evidence>
<dbReference type="Proteomes" id="UP000604825">
    <property type="component" value="Unassembled WGS sequence"/>
</dbReference>
<evidence type="ECO:0000313" key="2">
    <source>
        <dbReference type="EMBL" id="CAD6334580.1"/>
    </source>
</evidence>
<dbReference type="EMBL" id="CAJGYO010000017">
    <property type="protein sequence ID" value="CAD6334580.1"/>
    <property type="molecule type" value="Genomic_DNA"/>
</dbReference>
<evidence type="ECO:0000256" key="1">
    <source>
        <dbReference type="SAM" id="MobiDB-lite"/>
    </source>
</evidence>
<feature type="compositionally biased region" description="Low complexity" evidence="1">
    <location>
        <begin position="73"/>
        <end position="83"/>
    </location>
</feature>
<dbReference type="AlphaFoldDB" id="A0A811RZS6"/>
<name>A0A811RZS6_9POAL</name>
<accession>A0A811RZS6</accession>